<evidence type="ECO:0000313" key="12">
    <source>
        <dbReference type="Proteomes" id="UP000034883"/>
    </source>
</evidence>
<dbReference type="Gene3D" id="3.30.70.1400">
    <property type="entry name" value="Aminomethyltransferase beta-barrel domains"/>
    <property type="match status" value="1"/>
</dbReference>
<dbReference type="EC" id="2.1.2.10" evidence="2 7"/>
<dbReference type="PANTHER" id="PTHR43757:SF2">
    <property type="entry name" value="AMINOMETHYLTRANSFERASE, MITOCHONDRIAL"/>
    <property type="match status" value="1"/>
</dbReference>
<comment type="subunit">
    <text evidence="7">The glycine cleavage system is composed of four proteins: P, T, L and H.</text>
</comment>
<evidence type="ECO:0000256" key="4">
    <source>
        <dbReference type="ARBA" id="ARBA00022679"/>
    </source>
</evidence>
<comment type="similarity">
    <text evidence="1 7">Belongs to the GcvT family.</text>
</comment>
<dbReference type="Proteomes" id="UP000034883">
    <property type="component" value="Chromosome"/>
</dbReference>
<evidence type="ECO:0000256" key="5">
    <source>
        <dbReference type="ARBA" id="ARBA00031395"/>
    </source>
</evidence>
<dbReference type="NCBIfam" id="NF001567">
    <property type="entry name" value="PRK00389.1"/>
    <property type="match status" value="1"/>
</dbReference>
<dbReference type="Pfam" id="PF08669">
    <property type="entry name" value="GCV_T_C"/>
    <property type="match status" value="1"/>
</dbReference>
<evidence type="ECO:0000313" key="11">
    <source>
        <dbReference type="EMBL" id="AKF08007.1"/>
    </source>
</evidence>
<keyword evidence="4 7" id="KW-0808">Transferase</keyword>
<dbReference type="InterPro" id="IPR022903">
    <property type="entry name" value="GcvT_bac"/>
</dbReference>
<dbReference type="GO" id="GO:0008483">
    <property type="term" value="F:transaminase activity"/>
    <property type="evidence" value="ECO:0007669"/>
    <property type="project" value="UniProtKB-KW"/>
</dbReference>
<dbReference type="SUPFAM" id="SSF103025">
    <property type="entry name" value="Folate-binding domain"/>
    <property type="match status" value="1"/>
</dbReference>
<evidence type="ECO:0000256" key="8">
    <source>
        <dbReference type="PIRSR" id="PIRSR006487-1"/>
    </source>
</evidence>
<dbReference type="InterPro" id="IPR006222">
    <property type="entry name" value="GCVT_N"/>
</dbReference>
<dbReference type="InterPro" id="IPR006223">
    <property type="entry name" value="GcvT"/>
</dbReference>
<keyword evidence="11" id="KW-0489">Methyltransferase</keyword>
<dbReference type="InterPro" id="IPR029043">
    <property type="entry name" value="GcvT/YgfZ_C"/>
</dbReference>
<comment type="catalytic activity">
    <reaction evidence="6 7">
        <text>N(6)-[(R)-S(8)-aminomethyldihydrolipoyl]-L-lysyl-[protein] + (6S)-5,6,7,8-tetrahydrofolate = N(6)-[(R)-dihydrolipoyl]-L-lysyl-[protein] + (6R)-5,10-methylene-5,6,7,8-tetrahydrofolate + NH4(+)</text>
        <dbReference type="Rhea" id="RHEA:16945"/>
        <dbReference type="Rhea" id="RHEA-COMP:10475"/>
        <dbReference type="Rhea" id="RHEA-COMP:10492"/>
        <dbReference type="ChEBI" id="CHEBI:15636"/>
        <dbReference type="ChEBI" id="CHEBI:28938"/>
        <dbReference type="ChEBI" id="CHEBI:57453"/>
        <dbReference type="ChEBI" id="CHEBI:83100"/>
        <dbReference type="ChEBI" id="CHEBI:83143"/>
        <dbReference type="EC" id="2.1.2.10"/>
    </reaction>
</comment>
<dbReference type="Gene3D" id="4.10.1250.10">
    <property type="entry name" value="Aminomethyltransferase fragment"/>
    <property type="match status" value="1"/>
</dbReference>
<dbReference type="FunFam" id="3.30.70.1400:FF:000001">
    <property type="entry name" value="Aminomethyltransferase"/>
    <property type="match status" value="1"/>
</dbReference>
<dbReference type="STRING" id="927083.DB32_005156"/>
<dbReference type="InterPro" id="IPR028896">
    <property type="entry name" value="GcvT/YgfZ/DmdA"/>
</dbReference>
<dbReference type="GO" id="GO:0005960">
    <property type="term" value="C:glycine cleavage complex"/>
    <property type="evidence" value="ECO:0007669"/>
    <property type="project" value="InterPro"/>
</dbReference>
<evidence type="ECO:0000256" key="7">
    <source>
        <dbReference type="HAMAP-Rule" id="MF_00259"/>
    </source>
</evidence>
<dbReference type="GO" id="GO:0004047">
    <property type="term" value="F:aminomethyltransferase activity"/>
    <property type="evidence" value="ECO:0007669"/>
    <property type="project" value="UniProtKB-UniRule"/>
</dbReference>
<feature type="binding site" evidence="8">
    <location>
        <position position="199"/>
    </location>
    <ligand>
        <name>substrate</name>
    </ligand>
</feature>
<dbReference type="FunFam" id="2.40.30.110:FF:000003">
    <property type="entry name" value="Aminomethyltransferase"/>
    <property type="match status" value="1"/>
</dbReference>
<dbReference type="AlphaFoldDB" id="A0A0F6YJN3"/>
<dbReference type="EMBL" id="CP011125">
    <property type="protein sequence ID" value="AKF08007.1"/>
    <property type="molecule type" value="Genomic_DNA"/>
</dbReference>
<keyword evidence="3 7" id="KW-0032">Aminotransferase</keyword>
<dbReference type="Gene3D" id="3.30.1360.120">
    <property type="entry name" value="Probable tRNA modification gtpase trme, domain 1"/>
    <property type="match status" value="1"/>
</dbReference>
<dbReference type="FunFam" id="4.10.1250.10:FF:000001">
    <property type="entry name" value="Aminomethyltransferase"/>
    <property type="match status" value="1"/>
</dbReference>
<dbReference type="GO" id="GO:0008168">
    <property type="term" value="F:methyltransferase activity"/>
    <property type="evidence" value="ECO:0007669"/>
    <property type="project" value="UniProtKB-KW"/>
</dbReference>
<evidence type="ECO:0000256" key="2">
    <source>
        <dbReference type="ARBA" id="ARBA00012616"/>
    </source>
</evidence>
<accession>A0A0F6YJN3</accession>
<gene>
    <name evidence="7" type="primary">gcvT</name>
    <name evidence="11" type="ORF">DB32_005156</name>
</gene>
<keyword evidence="12" id="KW-1185">Reference proteome</keyword>
<dbReference type="GO" id="GO:0005829">
    <property type="term" value="C:cytosol"/>
    <property type="evidence" value="ECO:0007669"/>
    <property type="project" value="TreeGrafter"/>
</dbReference>
<dbReference type="InterPro" id="IPR013977">
    <property type="entry name" value="GcvT_C"/>
</dbReference>
<dbReference type="GO" id="GO:0019464">
    <property type="term" value="P:glycine decarboxylation via glycine cleavage system"/>
    <property type="evidence" value="ECO:0007669"/>
    <property type="project" value="UniProtKB-UniRule"/>
</dbReference>
<name>A0A0F6YJN3_9BACT</name>
<feature type="domain" description="GCVT N-terminal" evidence="9">
    <location>
        <begin position="9"/>
        <end position="266"/>
    </location>
</feature>
<dbReference type="Pfam" id="PF01571">
    <property type="entry name" value="GCV_T"/>
    <property type="match status" value="1"/>
</dbReference>
<protein>
    <recommendedName>
        <fullName evidence="2 7">Aminomethyltransferase</fullName>
        <ecNumber evidence="2 7">2.1.2.10</ecNumber>
    </recommendedName>
    <alternativeName>
        <fullName evidence="5 7">Glycine cleavage system T protein</fullName>
    </alternativeName>
</protein>
<evidence type="ECO:0000256" key="1">
    <source>
        <dbReference type="ARBA" id="ARBA00008609"/>
    </source>
</evidence>
<dbReference type="KEGG" id="samy:DB32_005156"/>
<evidence type="ECO:0000259" key="10">
    <source>
        <dbReference type="Pfam" id="PF08669"/>
    </source>
</evidence>
<dbReference type="RefSeq" id="WP_053235197.1">
    <property type="nucleotide sequence ID" value="NZ_CP011125.1"/>
</dbReference>
<evidence type="ECO:0000256" key="6">
    <source>
        <dbReference type="ARBA" id="ARBA00047665"/>
    </source>
</evidence>
<dbReference type="Gene3D" id="2.40.30.110">
    <property type="entry name" value="Aminomethyltransferase beta-barrel domains"/>
    <property type="match status" value="1"/>
</dbReference>
<dbReference type="PIRSF" id="PIRSF006487">
    <property type="entry name" value="GcvT"/>
    <property type="match status" value="1"/>
</dbReference>
<proteinExistence type="inferred from homology"/>
<dbReference type="SUPFAM" id="SSF101790">
    <property type="entry name" value="Aminomethyltransferase beta-barrel domain"/>
    <property type="match status" value="1"/>
</dbReference>
<dbReference type="GO" id="GO:0032259">
    <property type="term" value="P:methylation"/>
    <property type="evidence" value="ECO:0007669"/>
    <property type="project" value="UniProtKB-KW"/>
</dbReference>
<evidence type="ECO:0000256" key="3">
    <source>
        <dbReference type="ARBA" id="ARBA00022576"/>
    </source>
</evidence>
<dbReference type="OrthoDB" id="9774591at2"/>
<comment type="function">
    <text evidence="7">The glycine cleavage system catalyzes the degradation of glycine.</text>
</comment>
<organism evidence="11 12">
    <name type="scientific">Sandaracinus amylolyticus</name>
    <dbReference type="NCBI Taxonomy" id="927083"/>
    <lineage>
        <taxon>Bacteria</taxon>
        <taxon>Pseudomonadati</taxon>
        <taxon>Myxococcota</taxon>
        <taxon>Polyangia</taxon>
        <taxon>Polyangiales</taxon>
        <taxon>Sandaracinaceae</taxon>
        <taxon>Sandaracinus</taxon>
    </lineage>
</organism>
<reference evidence="11 12" key="1">
    <citation type="submission" date="2015-03" db="EMBL/GenBank/DDBJ databases">
        <title>Genome assembly of Sandaracinus amylolyticus DSM 53668.</title>
        <authorList>
            <person name="Sharma G."/>
            <person name="Subramanian S."/>
        </authorList>
    </citation>
    <scope>NUCLEOTIDE SEQUENCE [LARGE SCALE GENOMIC DNA]</scope>
    <source>
        <strain evidence="11 12">DSM 53668</strain>
    </source>
</reference>
<sequence length="374" mass="40129">MTDLRRTPLFDEHKALGARIVPFAGWSMPVQYAGLVKEHHAVRTAAGLFDVSHMGELLLEGPESEAVIDELVTADLTKLPDGKAVYCVACNEQGTILDDLIVYRRGREKFLVVCNASNRDKIAAHFAKHAQGRQTSFEDASDRFSLIALQGPKAIDVARAAGADDAITSLASFSLTDGKIAGVPVIAARTGYTAEDGFELFCANEHAATLWRALIEAGKPLGLEPAGLGARDTLRLEGRLSLYGNEIDETTNPLEAGLAWVVKLDKPRDFLGKAALQKIKAAGNDRRMVGFEMLGRGIARHGHAIVEWTGSETPGKTIGLVTSGSPAPTLDKNIGLGYVPAALAEIGSRIGIEVRPGRSIEAVVVKTPFYKRPR</sequence>
<dbReference type="HAMAP" id="MF_00259">
    <property type="entry name" value="GcvT"/>
    <property type="match status" value="1"/>
</dbReference>
<dbReference type="InterPro" id="IPR027266">
    <property type="entry name" value="TrmE/GcvT-like"/>
</dbReference>
<feature type="domain" description="Aminomethyltransferase C-terminal" evidence="10">
    <location>
        <begin position="286"/>
        <end position="371"/>
    </location>
</feature>
<dbReference type="NCBIfam" id="TIGR00528">
    <property type="entry name" value="gcvT"/>
    <property type="match status" value="1"/>
</dbReference>
<evidence type="ECO:0000259" key="9">
    <source>
        <dbReference type="Pfam" id="PF01571"/>
    </source>
</evidence>
<dbReference type="PANTHER" id="PTHR43757">
    <property type="entry name" value="AMINOMETHYLTRANSFERASE"/>
    <property type="match status" value="1"/>
</dbReference>